<reference evidence="1 2" key="1">
    <citation type="submission" date="2024-07" db="EMBL/GenBank/DDBJ databases">
        <title>Section-level genome sequencing and comparative genomics of Aspergillus sections Usti and Cavernicolus.</title>
        <authorList>
            <consortium name="Lawrence Berkeley National Laboratory"/>
            <person name="Nybo J.L."/>
            <person name="Vesth T.C."/>
            <person name="Theobald S."/>
            <person name="Frisvad J.C."/>
            <person name="Larsen T.O."/>
            <person name="Kjaerboelling I."/>
            <person name="Rothschild-Mancinelli K."/>
            <person name="Lyhne E.K."/>
            <person name="Kogle M.E."/>
            <person name="Barry K."/>
            <person name="Clum A."/>
            <person name="Na H."/>
            <person name="Ledsgaard L."/>
            <person name="Lin J."/>
            <person name="Lipzen A."/>
            <person name="Kuo A."/>
            <person name="Riley R."/>
            <person name="Mondo S."/>
            <person name="Labutti K."/>
            <person name="Haridas S."/>
            <person name="Pangalinan J."/>
            <person name="Salamov A.A."/>
            <person name="Simmons B.A."/>
            <person name="Magnuson J.K."/>
            <person name="Chen J."/>
            <person name="Drula E."/>
            <person name="Henrissat B."/>
            <person name="Wiebenga A."/>
            <person name="Lubbers R.J."/>
            <person name="Gomes A.C."/>
            <person name="Macurrencykelacurrency M.R."/>
            <person name="Stajich J."/>
            <person name="Grigoriev I.V."/>
            <person name="Mortensen U.H."/>
            <person name="De Vries R.P."/>
            <person name="Baker S.E."/>
            <person name="Andersen M.R."/>
        </authorList>
    </citation>
    <scope>NUCLEOTIDE SEQUENCE [LARGE SCALE GENOMIC DNA]</scope>
    <source>
        <strain evidence="1 2">CBS 449.75</strain>
    </source>
</reference>
<organism evidence="1 2">
    <name type="scientific">Aspergillus lucknowensis</name>
    <dbReference type="NCBI Taxonomy" id="176173"/>
    <lineage>
        <taxon>Eukaryota</taxon>
        <taxon>Fungi</taxon>
        <taxon>Dikarya</taxon>
        <taxon>Ascomycota</taxon>
        <taxon>Pezizomycotina</taxon>
        <taxon>Eurotiomycetes</taxon>
        <taxon>Eurotiomycetidae</taxon>
        <taxon>Eurotiales</taxon>
        <taxon>Aspergillaceae</taxon>
        <taxon>Aspergillus</taxon>
        <taxon>Aspergillus subgen. Nidulantes</taxon>
    </lineage>
</organism>
<gene>
    <name evidence="1" type="ORF">BJX67DRAFT_349027</name>
</gene>
<evidence type="ECO:0000313" key="2">
    <source>
        <dbReference type="Proteomes" id="UP001610432"/>
    </source>
</evidence>
<dbReference type="GeneID" id="98143776"/>
<name>A0ABR4LVY3_9EURO</name>
<dbReference type="EMBL" id="JBFXLQ010000012">
    <property type="protein sequence ID" value="KAL2868705.1"/>
    <property type="molecule type" value="Genomic_DNA"/>
</dbReference>
<comment type="caution">
    <text evidence="1">The sequence shown here is derived from an EMBL/GenBank/DDBJ whole genome shotgun (WGS) entry which is preliminary data.</text>
</comment>
<proteinExistence type="predicted"/>
<protein>
    <submittedName>
        <fullName evidence="1">Uncharacterized protein</fullName>
    </submittedName>
</protein>
<keyword evidence="2" id="KW-1185">Reference proteome</keyword>
<sequence length="170" mass="18831">MLGPTGNCREWPRLSVDGIERDTYGILAKIEEGSSSIFTLGKRRRMPVILDELYRAIEEQRKGHCFSSEMSFPNQGLVVIQGYSKTTLEAGVSHAAGASYKLTYSPDDRSREICIGPSVSKFVKIQSYRATTASLAHGCYWAIMNFLVALSSQRESCCPNIDCPNPLVPM</sequence>
<evidence type="ECO:0000313" key="1">
    <source>
        <dbReference type="EMBL" id="KAL2868705.1"/>
    </source>
</evidence>
<accession>A0ABR4LVY3</accession>
<dbReference type="Proteomes" id="UP001610432">
    <property type="component" value="Unassembled WGS sequence"/>
</dbReference>
<dbReference type="RefSeq" id="XP_070887684.1">
    <property type="nucleotide sequence ID" value="XM_071028704.1"/>
</dbReference>